<feature type="region of interest" description="Disordered" evidence="2">
    <location>
        <begin position="555"/>
        <end position="576"/>
    </location>
</feature>
<dbReference type="InterPro" id="IPR019734">
    <property type="entry name" value="TPR_rpt"/>
</dbReference>
<dbReference type="InterPro" id="IPR011990">
    <property type="entry name" value="TPR-like_helical_dom_sf"/>
</dbReference>
<feature type="signal peptide" evidence="3">
    <location>
        <begin position="1"/>
        <end position="22"/>
    </location>
</feature>
<accession>A0A918QCV1</accession>
<evidence type="ECO:0008006" key="6">
    <source>
        <dbReference type="Google" id="ProtNLM"/>
    </source>
</evidence>
<dbReference type="PANTHER" id="PTHR12558:SF13">
    <property type="entry name" value="CELL DIVISION CYCLE PROTEIN 27 HOMOLOG"/>
    <property type="match status" value="1"/>
</dbReference>
<keyword evidence="5" id="KW-1185">Reference proteome</keyword>
<dbReference type="AlphaFoldDB" id="A0A918QCV1"/>
<keyword evidence="1" id="KW-0802">TPR repeat</keyword>
<dbReference type="Pfam" id="PF14559">
    <property type="entry name" value="TPR_19"/>
    <property type="match status" value="2"/>
</dbReference>
<dbReference type="RefSeq" id="WP_018473621.1">
    <property type="nucleotide sequence ID" value="NZ_BMWX01000008.1"/>
</dbReference>
<evidence type="ECO:0000313" key="4">
    <source>
        <dbReference type="EMBL" id="GGZ38948.1"/>
    </source>
</evidence>
<gene>
    <name evidence="4" type="ORF">GCM10007049_35240</name>
</gene>
<dbReference type="Proteomes" id="UP000619457">
    <property type="component" value="Unassembled WGS sequence"/>
</dbReference>
<evidence type="ECO:0000256" key="2">
    <source>
        <dbReference type="SAM" id="MobiDB-lite"/>
    </source>
</evidence>
<dbReference type="Gene3D" id="1.25.40.10">
    <property type="entry name" value="Tetratricopeptide repeat domain"/>
    <property type="match status" value="5"/>
</dbReference>
<keyword evidence="3" id="KW-0732">Signal</keyword>
<feature type="repeat" description="TPR" evidence="1">
    <location>
        <begin position="425"/>
        <end position="458"/>
    </location>
</feature>
<dbReference type="EMBL" id="BMWX01000008">
    <property type="protein sequence ID" value="GGZ38948.1"/>
    <property type="molecule type" value="Genomic_DNA"/>
</dbReference>
<feature type="repeat" description="TPR" evidence="1">
    <location>
        <begin position="40"/>
        <end position="73"/>
    </location>
</feature>
<dbReference type="PROSITE" id="PS50005">
    <property type="entry name" value="TPR"/>
    <property type="match status" value="4"/>
</dbReference>
<name>A0A918QCV1_9BACT</name>
<reference evidence="4" key="2">
    <citation type="submission" date="2020-09" db="EMBL/GenBank/DDBJ databases">
        <authorList>
            <person name="Sun Q."/>
            <person name="Kim S."/>
        </authorList>
    </citation>
    <scope>NUCLEOTIDE SEQUENCE</scope>
    <source>
        <strain evidence="4">KCTC 12368</strain>
    </source>
</reference>
<evidence type="ECO:0000313" key="5">
    <source>
        <dbReference type="Proteomes" id="UP000619457"/>
    </source>
</evidence>
<feature type="chain" id="PRO_5037965634" description="Tetratricopeptide repeat-containing protein" evidence="3">
    <location>
        <begin position="23"/>
        <end position="576"/>
    </location>
</feature>
<feature type="repeat" description="TPR" evidence="1">
    <location>
        <begin position="74"/>
        <end position="107"/>
    </location>
</feature>
<protein>
    <recommendedName>
        <fullName evidence="6">Tetratricopeptide repeat-containing protein</fullName>
    </recommendedName>
</protein>
<evidence type="ECO:0000256" key="3">
    <source>
        <dbReference type="SAM" id="SignalP"/>
    </source>
</evidence>
<feature type="repeat" description="TPR" evidence="1">
    <location>
        <begin position="317"/>
        <end position="350"/>
    </location>
</feature>
<dbReference type="Pfam" id="PF13181">
    <property type="entry name" value="TPR_8"/>
    <property type="match status" value="2"/>
</dbReference>
<dbReference type="SMART" id="SM00028">
    <property type="entry name" value="TPR"/>
    <property type="match status" value="9"/>
</dbReference>
<organism evidence="4 5">
    <name type="scientific">Echinicola pacifica</name>
    <dbReference type="NCBI Taxonomy" id="346377"/>
    <lineage>
        <taxon>Bacteria</taxon>
        <taxon>Pseudomonadati</taxon>
        <taxon>Bacteroidota</taxon>
        <taxon>Cytophagia</taxon>
        <taxon>Cytophagales</taxon>
        <taxon>Cyclobacteriaceae</taxon>
        <taxon>Echinicola</taxon>
    </lineage>
</organism>
<reference evidence="4" key="1">
    <citation type="journal article" date="2014" name="Int. J. Syst. Evol. Microbiol.">
        <title>Complete genome sequence of Corynebacterium casei LMG S-19264T (=DSM 44701T), isolated from a smear-ripened cheese.</title>
        <authorList>
            <consortium name="US DOE Joint Genome Institute (JGI-PGF)"/>
            <person name="Walter F."/>
            <person name="Albersmeier A."/>
            <person name="Kalinowski J."/>
            <person name="Ruckert C."/>
        </authorList>
    </citation>
    <scope>NUCLEOTIDE SEQUENCE</scope>
    <source>
        <strain evidence="4">KCTC 12368</strain>
    </source>
</reference>
<proteinExistence type="predicted"/>
<dbReference type="PANTHER" id="PTHR12558">
    <property type="entry name" value="CELL DIVISION CYCLE 16,23,27"/>
    <property type="match status" value="1"/>
</dbReference>
<comment type="caution">
    <text evidence="4">The sequence shown here is derived from an EMBL/GenBank/DDBJ whole genome shotgun (WGS) entry which is preliminary data.</text>
</comment>
<dbReference type="SUPFAM" id="SSF48452">
    <property type="entry name" value="TPR-like"/>
    <property type="match status" value="3"/>
</dbReference>
<evidence type="ECO:0000256" key="1">
    <source>
        <dbReference type="PROSITE-ProRule" id="PRU00339"/>
    </source>
</evidence>
<sequence>MQIKHIILFFSIATMLSYPAQAQLSILNGNKKEKEKKDQATRLFIDGEKYMMLEDYKKAYLYFSKAYELAPEEGAINFKLAELLTRANQNDNALKYGQQAIESDPQNKYYHLLVAEVYTKQNQPEKAAEILQELINSSEDNQQYILELASLYLGTQQFDKAMVALDQAEEYYGVMEQLSVQKQRIYLRQNNLNAAIEEGEKLAEANPGNSRYVLALVEMLYNNNRVDQALETVSSSLAEYPNQPKLQLAAYTLLKKKENFKEANTYLFEAFNNPDLEGLVKAETFTDIMQKDLKTVERESMLDSLGAIMVRTNPKDAEIYTVLGDRAMQAQQNAEALGYYQKSIQINPQDARVLQVVISLMFEGGEDFGEIEKYTVIGTEEFGDKPEFWFFDGTAKLALKKNEAAVSSLNKSLELNNGLNKQLDLMVLGQLGDTYHAMNEQQKAYDAYDKVLESTPDDEHVLNNYAYFLSLEKKDLSKALEMSSKLVQRYPNNATYLDTHAWVLFQKEEYQKAEKFMKKALEEEKEPSGVMLEHYGDILYKLGQKQKAMDYWKEASSKSETSDKLSQKIKDQKYYE</sequence>